<dbReference type="CDD" id="cd07012">
    <property type="entry name" value="PBP2_Bug_TTT"/>
    <property type="match status" value="1"/>
</dbReference>
<dbReference type="RefSeq" id="WP_377057235.1">
    <property type="nucleotide sequence ID" value="NZ_JBHLVZ010000120.1"/>
</dbReference>
<proteinExistence type="inferred from homology"/>
<protein>
    <submittedName>
        <fullName evidence="3">Bug family tripartite tricarboxylate transporter substrate binding protein</fullName>
    </submittedName>
</protein>
<feature type="chain" id="PRO_5047380686" evidence="2">
    <location>
        <begin position="25"/>
        <end position="328"/>
    </location>
</feature>
<dbReference type="PANTHER" id="PTHR42928">
    <property type="entry name" value="TRICARBOXYLATE-BINDING PROTEIN"/>
    <property type="match status" value="1"/>
</dbReference>
<dbReference type="InterPro" id="IPR005064">
    <property type="entry name" value="BUG"/>
</dbReference>
<comment type="similarity">
    <text evidence="1">Belongs to the UPF0065 (bug) family.</text>
</comment>
<dbReference type="Gene3D" id="3.40.190.10">
    <property type="entry name" value="Periplasmic binding protein-like II"/>
    <property type="match status" value="1"/>
</dbReference>
<dbReference type="Gene3D" id="3.40.190.150">
    <property type="entry name" value="Bordetella uptake gene, domain 1"/>
    <property type="match status" value="1"/>
</dbReference>
<reference evidence="3 4" key="1">
    <citation type="submission" date="2024-09" db="EMBL/GenBank/DDBJ databases">
        <authorList>
            <person name="Sun Q."/>
            <person name="Mori K."/>
        </authorList>
    </citation>
    <scope>NUCLEOTIDE SEQUENCE [LARGE SCALE GENOMIC DNA]</scope>
    <source>
        <strain evidence="3 4">CCM 7468</strain>
    </source>
</reference>
<accession>A0ABV6J1D2</accession>
<dbReference type="Proteomes" id="UP001589789">
    <property type="component" value="Unassembled WGS sequence"/>
</dbReference>
<name>A0ABV6J1D2_9PROT</name>
<evidence type="ECO:0000313" key="4">
    <source>
        <dbReference type="Proteomes" id="UP001589789"/>
    </source>
</evidence>
<dbReference type="EMBL" id="JBHLVZ010000120">
    <property type="protein sequence ID" value="MFC0389686.1"/>
    <property type="molecule type" value="Genomic_DNA"/>
</dbReference>
<dbReference type="InterPro" id="IPR042100">
    <property type="entry name" value="Bug_dom1"/>
</dbReference>
<evidence type="ECO:0000256" key="2">
    <source>
        <dbReference type="SAM" id="SignalP"/>
    </source>
</evidence>
<dbReference type="Pfam" id="PF03401">
    <property type="entry name" value="TctC"/>
    <property type="match status" value="1"/>
</dbReference>
<feature type="signal peptide" evidence="2">
    <location>
        <begin position="1"/>
        <end position="24"/>
    </location>
</feature>
<keyword evidence="4" id="KW-1185">Reference proteome</keyword>
<comment type="caution">
    <text evidence="3">The sequence shown here is derived from an EMBL/GenBank/DDBJ whole genome shotgun (WGS) entry which is preliminary data.</text>
</comment>
<dbReference type="PANTHER" id="PTHR42928:SF5">
    <property type="entry name" value="BLR1237 PROTEIN"/>
    <property type="match status" value="1"/>
</dbReference>
<dbReference type="PIRSF" id="PIRSF017082">
    <property type="entry name" value="YflP"/>
    <property type="match status" value="1"/>
</dbReference>
<evidence type="ECO:0000256" key="1">
    <source>
        <dbReference type="ARBA" id="ARBA00006987"/>
    </source>
</evidence>
<evidence type="ECO:0000313" key="3">
    <source>
        <dbReference type="EMBL" id="MFC0389686.1"/>
    </source>
</evidence>
<dbReference type="SUPFAM" id="SSF53850">
    <property type="entry name" value="Periplasmic binding protein-like II"/>
    <property type="match status" value="1"/>
</dbReference>
<sequence length="328" mass="33282">MAQGIITRRVAGLLALGAAAPAMAQGDATRILATFPPGAALDGVARLLADGAARGTGAGDRPRGTVVVDNRAGANGNIAAGLLARAAPDGRTLLLAIDTTFSLNPHLYANPGFDPAVDVEPVAIAGTFPVALLVHPSAGITDLAALARAARARPLLYASAGSGSPGHLAMEFLRAALGLPPAAFEHVPFRGNAEAMTSLLAGQVSAGFIAVAGGADFVRDGRLRALAVSGPRRMEMLPDTPTVAESGHPAFDVRFAFVLMAPRGVPEEVRRDWAGLVAAVLAQPATRARLAAWGVEPDAGGPAEAAAWIASAGERWGKVARDTGMRVG</sequence>
<keyword evidence="2" id="KW-0732">Signal</keyword>
<organism evidence="3 4">
    <name type="scientific">Muricoccus vinaceus</name>
    <dbReference type="NCBI Taxonomy" id="424704"/>
    <lineage>
        <taxon>Bacteria</taxon>
        <taxon>Pseudomonadati</taxon>
        <taxon>Pseudomonadota</taxon>
        <taxon>Alphaproteobacteria</taxon>
        <taxon>Acetobacterales</taxon>
        <taxon>Roseomonadaceae</taxon>
        <taxon>Muricoccus</taxon>
    </lineage>
</organism>
<gene>
    <name evidence="3" type="ORF">ACFFIC_29710</name>
</gene>